<keyword evidence="5" id="KW-0418">Kinase</keyword>
<reference evidence="8" key="1">
    <citation type="submission" date="2021-01" db="EMBL/GenBank/DDBJ databases">
        <authorList>
            <person name="Corre E."/>
            <person name="Pelletier E."/>
            <person name="Niang G."/>
            <person name="Scheremetjew M."/>
            <person name="Finn R."/>
            <person name="Kale V."/>
            <person name="Holt S."/>
            <person name="Cochrane G."/>
            <person name="Meng A."/>
            <person name="Brown T."/>
            <person name="Cohen L."/>
        </authorList>
    </citation>
    <scope>NUCLEOTIDE SEQUENCE</scope>
    <source>
        <strain evidence="8">CCMP443</strain>
    </source>
</reference>
<evidence type="ECO:0000256" key="4">
    <source>
        <dbReference type="PROSITE-ProRule" id="PRU10141"/>
    </source>
</evidence>
<dbReference type="InterPro" id="IPR000719">
    <property type="entry name" value="Prot_kinase_dom"/>
</dbReference>
<dbReference type="AlphaFoldDB" id="A0A7S0W936"/>
<dbReference type="GO" id="GO:0004674">
    <property type="term" value="F:protein serine/threonine kinase activity"/>
    <property type="evidence" value="ECO:0007669"/>
    <property type="project" value="UniProtKB-KW"/>
</dbReference>
<dbReference type="FunFam" id="1.10.510.10:FF:000596">
    <property type="entry name" value="CK1 family protein kinase"/>
    <property type="match status" value="1"/>
</dbReference>
<dbReference type="EMBL" id="HBFN01037946">
    <property type="protein sequence ID" value="CAD8808369.1"/>
    <property type="molecule type" value="Transcribed_RNA"/>
</dbReference>
<dbReference type="PROSITE" id="PS00108">
    <property type="entry name" value="PROTEIN_KINASE_ST"/>
    <property type="match status" value="1"/>
</dbReference>
<feature type="compositionally biased region" description="Low complexity" evidence="6">
    <location>
        <begin position="1"/>
        <end position="25"/>
    </location>
</feature>
<dbReference type="InterPro" id="IPR011009">
    <property type="entry name" value="Kinase-like_dom_sf"/>
</dbReference>
<evidence type="ECO:0000256" key="2">
    <source>
        <dbReference type="ARBA" id="ARBA00022741"/>
    </source>
</evidence>
<proteinExistence type="inferred from homology"/>
<feature type="region of interest" description="Disordered" evidence="6">
    <location>
        <begin position="326"/>
        <end position="367"/>
    </location>
</feature>
<keyword evidence="2 4" id="KW-0547">Nucleotide-binding</keyword>
<comment type="similarity">
    <text evidence="5">Belongs to the protein kinase superfamily.</text>
</comment>
<sequence length="367" mass="41160">MAAQAPPRHSSSAAPAPSSSSSSSSGTVGQLRCNKKFRITKKLGSGSFGDIYLGVHVTSSDEVAIKIEPVRTQHPQLLYEAKVLRHLRGGVGIPEILWVGTEADSNIMAIDLLGPSLEDLFNYCNRRFSLKTVLMVGEQMLTRIEYVHSKCFLHRDVKPDNFLMGINRKSHQVYLIDFGLSKRFMDPKSGQHIPYRTGKSLTGTARYASVNTHLGLEQGRRDDLEGLIYVLLYFLRGSLPWQGLQAANQKEKYHKICLKKQNIPVRELCKGLPPEFGTLLCYTRNIKFDEAPNYNYCRKLLREVFEQNCLTLDYVYDWTAKQTEGTPSLASTRSTAVQEESSQAQNVSSHPKADQPPLDSVQDSQGF</sequence>
<keyword evidence="5" id="KW-0808">Transferase</keyword>
<dbReference type="CDD" id="cd14016">
    <property type="entry name" value="STKc_CK1"/>
    <property type="match status" value="1"/>
</dbReference>
<evidence type="ECO:0000256" key="1">
    <source>
        <dbReference type="ARBA" id="ARBA00012513"/>
    </source>
</evidence>
<feature type="region of interest" description="Disordered" evidence="6">
    <location>
        <begin position="1"/>
        <end position="29"/>
    </location>
</feature>
<dbReference type="Gene3D" id="1.10.510.10">
    <property type="entry name" value="Transferase(Phosphotransferase) domain 1"/>
    <property type="match status" value="1"/>
</dbReference>
<organism evidence="8">
    <name type="scientific">Hemiselmis tepida</name>
    <dbReference type="NCBI Taxonomy" id="464990"/>
    <lineage>
        <taxon>Eukaryota</taxon>
        <taxon>Cryptophyceae</taxon>
        <taxon>Cryptomonadales</taxon>
        <taxon>Hemiselmidaceae</taxon>
        <taxon>Hemiselmis</taxon>
    </lineage>
</organism>
<keyword evidence="5" id="KW-0723">Serine/threonine-protein kinase</keyword>
<evidence type="ECO:0000256" key="3">
    <source>
        <dbReference type="ARBA" id="ARBA00022840"/>
    </source>
</evidence>
<evidence type="ECO:0000259" key="7">
    <source>
        <dbReference type="PROSITE" id="PS50011"/>
    </source>
</evidence>
<accession>A0A7S0W936</accession>
<dbReference type="PROSITE" id="PS50011">
    <property type="entry name" value="PROTEIN_KINASE_DOM"/>
    <property type="match status" value="1"/>
</dbReference>
<feature type="binding site" evidence="4">
    <location>
        <position position="66"/>
    </location>
    <ligand>
        <name>ATP</name>
        <dbReference type="ChEBI" id="CHEBI:30616"/>
    </ligand>
</feature>
<gene>
    <name evidence="8" type="ORF">HTEP1355_LOCUS22049</name>
</gene>
<dbReference type="PANTHER" id="PTHR11909">
    <property type="entry name" value="CASEIN KINASE-RELATED"/>
    <property type="match status" value="1"/>
</dbReference>
<name>A0A7S0W936_9CRYP</name>
<dbReference type="InterPro" id="IPR017441">
    <property type="entry name" value="Protein_kinase_ATP_BS"/>
</dbReference>
<dbReference type="EC" id="2.7.11.1" evidence="1"/>
<dbReference type="InterPro" id="IPR008271">
    <property type="entry name" value="Ser/Thr_kinase_AS"/>
</dbReference>
<dbReference type="SUPFAM" id="SSF56112">
    <property type="entry name" value="Protein kinase-like (PK-like)"/>
    <property type="match status" value="1"/>
</dbReference>
<dbReference type="GO" id="GO:0005524">
    <property type="term" value="F:ATP binding"/>
    <property type="evidence" value="ECO:0007669"/>
    <property type="project" value="UniProtKB-UniRule"/>
</dbReference>
<dbReference type="Pfam" id="PF00069">
    <property type="entry name" value="Pkinase"/>
    <property type="match status" value="1"/>
</dbReference>
<evidence type="ECO:0000313" key="8">
    <source>
        <dbReference type="EMBL" id="CAD8808369.1"/>
    </source>
</evidence>
<dbReference type="PROSITE" id="PS00107">
    <property type="entry name" value="PROTEIN_KINASE_ATP"/>
    <property type="match status" value="1"/>
</dbReference>
<dbReference type="SMART" id="SM00220">
    <property type="entry name" value="S_TKc"/>
    <property type="match status" value="1"/>
</dbReference>
<feature type="compositionally biased region" description="Polar residues" evidence="6">
    <location>
        <begin position="326"/>
        <end position="349"/>
    </location>
</feature>
<dbReference type="InterPro" id="IPR050235">
    <property type="entry name" value="CK1_Ser-Thr_kinase"/>
</dbReference>
<evidence type="ECO:0000256" key="6">
    <source>
        <dbReference type="SAM" id="MobiDB-lite"/>
    </source>
</evidence>
<evidence type="ECO:0000256" key="5">
    <source>
        <dbReference type="RuleBase" id="RU000304"/>
    </source>
</evidence>
<keyword evidence="3 4" id="KW-0067">ATP-binding</keyword>
<feature type="domain" description="Protein kinase" evidence="7">
    <location>
        <begin position="37"/>
        <end position="305"/>
    </location>
</feature>
<protein>
    <recommendedName>
        <fullName evidence="1">non-specific serine/threonine protein kinase</fullName>
        <ecNumber evidence="1">2.7.11.1</ecNumber>
    </recommendedName>
</protein>